<evidence type="ECO:0000259" key="2">
    <source>
        <dbReference type="Pfam" id="PF12146"/>
    </source>
</evidence>
<dbReference type="SUPFAM" id="SSF53474">
    <property type="entry name" value="alpha/beta-Hydrolases"/>
    <property type="match status" value="1"/>
</dbReference>
<dbReference type="Proteomes" id="UP000813384">
    <property type="component" value="Unassembled WGS sequence"/>
</dbReference>
<dbReference type="Pfam" id="PF12146">
    <property type="entry name" value="Hydrolase_4"/>
    <property type="match status" value="1"/>
</dbReference>
<keyword evidence="3" id="KW-0378">Hydrolase</keyword>
<keyword evidence="1" id="KW-0472">Membrane</keyword>
<accession>A0A9E3ZT67</accession>
<organism evidence="3 4">
    <name type="scientific">Enterococcus aquimarinus</name>
    <dbReference type="NCBI Taxonomy" id="328396"/>
    <lineage>
        <taxon>Bacteria</taxon>
        <taxon>Bacillati</taxon>
        <taxon>Bacillota</taxon>
        <taxon>Bacilli</taxon>
        <taxon>Lactobacillales</taxon>
        <taxon>Enterococcaceae</taxon>
        <taxon>Enterococcus</taxon>
    </lineage>
</organism>
<evidence type="ECO:0000313" key="4">
    <source>
        <dbReference type="Proteomes" id="UP000813384"/>
    </source>
</evidence>
<dbReference type="AlphaFoldDB" id="A0A9E3ZT67"/>
<reference evidence="3" key="2">
    <citation type="submission" date="2021-11" db="EMBL/GenBank/DDBJ databases">
        <authorList>
            <person name="Gilroy R."/>
        </authorList>
    </citation>
    <scope>NUCLEOTIDE SEQUENCE</scope>
    <source>
        <strain evidence="3">150</strain>
    </source>
</reference>
<evidence type="ECO:0000256" key="1">
    <source>
        <dbReference type="SAM" id="Phobius"/>
    </source>
</evidence>
<keyword evidence="1" id="KW-0812">Transmembrane</keyword>
<reference evidence="3" key="1">
    <citation type="journal article" date="2021" name="PeerJ">
        <title>Extensive microbial diversity within the chicken gut microbiome revealed by metagenomics and culture.</title>
        <authorList>
            <person name="Gilroy R."/>
            <person name="Ravi A."/>
            <person name="Getino M."/>
            <person name="Pursley I."/>
            <person name="Horton D.L."/>
            <person name="Alikhan N.F."/>
            <person name="Baker D."/>
            <person name="Gharbi K."/>
            <person name="Hall N."/>
            <person name="Watson M."/>
            <person name="Adriaenssens E.M."/>
            <person name="Foster-Nyarko E."/>
            <person name="Jarju S."/>
            <person name="Secka A."/>
            <person name="Antonio M."/>
            <person name="Oren A."/>
            <person name="Chaudhuri R.R."/>
            <person name="La Ragione R."/>
            <person name="Hildebrand F."/>
            <person name="Pallen M.J."/>
        </authorList>
    </citation>
    <scope>NUCLEOTIDE SEQUENCE</scope>
    <source>
        <strain evidence="3">150</strain>
    </source>
</reference>
<proteinExistence type="predicted"/>
<name>A0A9E3ZT67_9ENTE</name>
<dbReference type="GO" id="GO:0016787">
    <property type="term" value="F:hydrolase activity"/>
    <property type="evidence" value="ECO:0007669"/>
    <property type="project" value="UniProtKB-KW"/>
</dbReference>
<feature type="domain" description="Serine aminopeptidase S33" evidence="2">
    <location>
        <begin position="75"/>
        <end position="327"/>
    </location>
</feature>
<dbReference type="Gene3D" id="3.40.50.1820">
    <property type="entry name" value="alpha/beta hydrolase"/>
    <property type="match status" value="1"/>
</dbReference>
<sequence>MNKKWKKMLIPASFIGVSVGLTYFLFRNEPDKEMLKEEKKTVDTPSRVIQKEVFLMADDGLPLALTVTQQTGQVPKAIVQIIHGILEHKDRYQDFANYLAENGYIVVTSDNRGHGESTNSSNPRGHMPSVERMIDDQVAITHFAKQQYPDLPVYLYGHSFGSILARNYLQEHDKDIDKLLLTGTVCYQKLAPVGLKLADFANRFVGEEQHSWILKKLSGYGETDKSWLTNDLEQIAKVNQDPKIIAGYDNIGVTTIWTADYGLKQIEKYACQNPDLPILSLSGADDVKITGGVKGLLDTKQTLAAIGYRQIEMIEFPNMKHEVLNEIENELIYQRILAFFEGD</sequence>
<dbReference type="EMBL" id="JAJJVO010000002">
    <property type="protein sequence ID" value="MCC9272711.1"/>
    <property type="molecule type" value="Genomic_DNA"/>
</dbReference>
<protein>
    <submittedName>
        <fullName evidence="3">Alpha/beta hydrolase</fullName>
    </submittedName>
</protein>
<dbReference type="PANTHER" id="PTHR11614">
    <property type="entry name" value="PHOSPHOLIPASE-RELATED"/>
    <property type="match status" value="1"/>
</dbReference>
<keyword evidence="1" id="KW-1133">Transmembrane helix</keyword>
<dbReference type="InterPro" id="IPR051044">
    <property type="entry name" value="MAG_DAG_Lipase"/>
</dbReference>
<evidence type="ECO:0000313" key="3">
    <source>
        <dbReference type="EMBL" id="MCC9272711.1"/>
    </source>
</evidence>
<dbReference type="InterPro" id="IPR029058">
    <property type="entry name" value="AB_hydrolase_fold"/>
</dbReference>
<feature type="transmembrane region" description="Helical" evidence="1">
    <location>
        <begin position="9"/>
        <end position="26"/>
    </location>
</feature>
<gene>
    <name evidence="3" type="ORF">K8V42_00175</name>
</gene>
<dbReference type="InterPro" id="IPR022742">
    <property type="entry name" value="Hydrolase_4"/>
</dbReference>
<comment type="caution">
    <text evidence="3">The sequence shown here is derived from an EMBL/GenBank/DDBJ whole genome shotgun (WGS) entry which is preliminary data.</text>
</comment>